<dbReference type="RefSeq" id="WP_013863713.1">
    <property type="nucleotide sequence ID" value="NC_015635.1"/>
</dbReference>
<dbReference type="OrthoDB" id="3212310at2"/>
<keyword evidence="3" id="KW-0238">DNA-binding</keyword>
<dbReference type="PROSITE" id="PS50943">
    <property type="entry name" value="HTH_CROC1"/>
    <property type="match status" value="1"/>
</dbReference>
<dbReference type="InterPro" id="IPR041413">
    <property type="entry name" value="MLTR_LBD"/>
</dbReference>
<dbReference type="KEGG" id="mph:MLP_28300"/>
<dbReference type="Proteomes" id="UP000007947">
    <property type="component" value="Chromosome"/>
</dbReference>
<proteinExistence type="predicted"/>
<sequence length="295" mass="32470">MSNRSEVREFLAARRARITPAQAGLPSWGGTRRVPGLRREEVALLAGVSVDYYTRLERGDLAGVSEAVLDAIAGALQLDEAERTHLHNLARTAQTGPRRASRAGRNAATRPEVRPEIRRVLEALTEAPAYLRNGRRDLLAANQLGQALYADLFLDPSRPPNLGRYVFCDARSRTFFPNWPTVARDMVAALRIEAGKNPYDREVSDLVGELSTRSDEFATLWAAQQVRFHRSGRKSFQHPIVGELDLSFEALELPADPGLSLVVYTADPGSSAEDGLLLLMSWAATQEAARPRTGT</sequence>
<evidence type="ECO:0000259" key="2">
    <source>
        <dbReference type="PROSITE" id="PS50943"/>
    </source>
</evidence>
<feature type="domain" description="HTH cro/C1-type" evidence="2">
    <location>
        <begin position="36"/>
        <end position="83"/>
    </location>
</feature>
<dbReference type="HOGENOM" id="CLU_057862_1_0_11"/>
<dbReference type="AlphaFoldDB" id="F5XJE4"/>
<dbReference type="eggNOG" id="COG1396">
    <property type="taxonomic scope" value="Bacteria"/>
</dbReference>
<accession>F5XJE4</accession>
<dbReference type="Pfam" id="PF17765">
    <property type="entry name" value="MLTR_LBD"/>
    <property type="match status" value="1"/>
</dbReference>
<protein>
    <submittedName>
        <fullName evidence="3">Putative DNA-binding protein</fullName>
    </submittedName>
</protein>
<evidence type="ECO:0000313" key="3">
    <source>
        <dbReference type="EMBL" id="BAK35844.1"/>
    </source>
</evidence>
<dbReference type="SUPFAM" id="SSF47413">
    <property type="entry name" value="lambda repressor-like DNA-binding domains"/>
    <property type="match status" value="1"/>
</dbReference>
<dbReference type="SMART" id="SM00530">
    <property type="entry name" value="HTH_XRE"/>
    <property type="match status" value="1"/>
</dbReference>
<keyword evidence="4" id="KW-1185">Reference proteome</keyword>
<dbReference type="InterPro" id="IPR010982">
    <property type="entry name" value="Lambda_DNA-bd_dom_sf"/>
</dbReference>
<feature type="region of interest" description="Disordered" evidence="1">
    <location>
        <begin position="91"/>
        <end position="111"/>
    </location>
</feature>
<name>F5XJE4_MICPN</name>
<evidence type="ECO:0000313" key="4">
    <source>
        <dbReference type="Proteomes" id="UP000007947"/>
    </source>
</evidence>
<dbReference type="PANTHER" id="PTHR35010:SF2">
    <property type="entry name" value="BLL4672 PROTEIN"/>
    <property type="match status" value="1"/>
</dbReference>
<dbReference type="Gene3D" id="1.10.260.40">
    <property type="entry name" value="lambda repressor-like DNA-binding domains"/>
    <property type="match status" value="1"/>
</dbReference>
<dbReference type="InterPro" id="IPR001387">
    <property type="entry name" value="Cro/C1-type_HTH"/>
</dbReference>
<dbReference type="Pfam" id="PF13560">
    <property type="entry name" value="HTH_31"/>
    <property type="match status" value="1"/>
</dbReference>
<organism evidence="3 4">
    <name type="scientific">Microlunatus phosphovorus (strain ATCC 700054 / DSM 10555 / JCM 9379 / NBRC 101784 / NCIMB 13414 / VKM Ac-1990 / NM-1)</name>
    <dbReference type="NCBI Taxonomy" id="1032480"/>
    <lineage>
        <taxon>Bacteria</taxon>
        <taxon>Bacillati</taxon>
        <taxon>Actinomycetota</taxon>
        <taxon>Actinomycetes</taxon>
        <taxon>Propionibacteriales</taxon>
        <taxon>Propionibacteriaceae</taxon>
        <taxon>Microlunatus</taxon>
    </lineage>
</organism>
<reference evidence="3 4" key="1">
    <citation type="submission" date="2011-05" db="EMBL/GenBank/DDBJ databases">
        <title>Whole genome sequence of Microlunatus phosphovorus NM-1.</title>
        <authorList>
            <person name="Hosoyama A."/>
            <person name="Sasaki K."/>
            <person name="Harada T."/>
            <person name="Igarashi R."/>
            <person name="Kawakoshi A."/>
            <person name="Sasagawa M."/>
            <person name="Fukada J."/>
            <person name="Nakamura S."/>
            <person name="Katano Y."/>
            <person name="Hanada S."/>
            <person name="Kamagata Y."/>
            <person name="Nakamura N."/>
            <person name="Yamazaki S."/>
            <person name="Fujita N."/>
        </authorList>
    </citation>
    <scope>NUCLEOTIDE SEQUENCE [LARGE SCALE GENOMIC DNA]</scope>
    <source>
        <strain evidence="4">ATCC 700054 / DSM 10555 / JCM 9379 / NBRC 101784 / NCIMB 13414 / VKM Ac-1990 / NM-1</strain>
    </source>
</reference>
<dbReference type="EMBL" id="AP012204">
    <property type="protein sequence ID" value="BAK35844.1"/>
    <property type="molecule type" value="Genomic_DNA"/>
</dbReference>
<dbReference type="CDD" id="cd00093">
    <property type="entry name" value="HTH_XRE"/>
    <property type="match status" value="1"/>
</dbReference>
<evidence type="ECO:0000256" key="1">
    <source>
        <dbReference type="SAM" id="MobiDB-lite"/>
    </source>
</evidence>
<dbReference type="Gene3D" id="3.30.450.180">
    <property type="match status" value="1"/>
</dbReference>
<gene>
    <name evidence="3" type="ordered locus">MLP_28300</name>
</gene>
<dbReference type="GO" id="GO:0003677">
    <property type="term" value="F:DNA binding"/>
    <property type="evidence" value="ECO:0007669"/>
    <property type="project" value="UniProtKB-KW"/>
</dbReference>
<dbReference type="PANTHER" id="PTHR35010">
    <property type="entry name" value="BLL4672 PROTEIN-RELATED"/>
    <property type="match status" value="1"/>
</dbReference>